<dbReference type="FunFam" id="3.30.565.10:FF:000002">
    <property type="entry name" value="DNA gyrase subunit B"/>
    <property type="match status" value="1"/>
</dbReference>
<dbReference type="SMART" id="SM00433">
    <property type="entry name" value="TOP2c"/>
    <property type="match status" value="1"/>
</dbReference>
<keyword evidence="9 11" id="KW-0413">Isomerase</keyword>
<dbReference type="GO" id="GO:0003677">
    <property type="term" value="F:DNA binding"/>
    <property type="evidence" value="ECO:0007669"/>
    <property type="project" value="UniProtKB-KW"/>
</dbReference>
<dbReference type="PRINTS" id="PR00418">
    <property type="entry name" value="TPI2FAMILY"/>
</dbReference>
<dbReference type="SUPFAM" id="SSF56719">
    <property type="entry name" value="Type II DNA topoisomerase"/>
    <property type="match status" value="1"/>
</dbReference>
<sequence length="636" mass="70956">MTVNQHAYDESQIQVLEGLEAVRKRPGMYIGSTGVRGLHHLVWEVVDNSIDEALAGFCTLIQVIVHKDNSVTVIDNGRGIPVGENAKLKKSTLEVVLTVLHAGGKFGGEGYKVSGGLHGVGVSVVNALSEQLIVEVMRDGHIHKQEYSRGAPQYDIQVIGDTDETGTKITFKPDSDIFTETTEFEYDILQSRIRELSFLNKGIEIQLKDERHDMSNTFKADGGIISYVEYLNRTKQAIHEPPIYIEGEKDKIQAEIALQYNDSYTENIYSFANNINTHEGGTHESGFKSALTRILNDYARKSNSIKDSDSNLSGDDVREGLTAIISVKIPDPQFEGQTKTKLGNSEVRGIVESLFADKLEEFLNENPAIAKRIIEKGIQAARAREAARKARELTRRKSALEVSSLPGKLADCSSRDASISEVYIVEGDSAGGSAKNGRDRHFQAILPLRGKILNVEKSRLDKILSNAEIRAIITAIGTGIGDDFDIAKARYHKVIIMTDADVDGAHIRTLLLTFFYRYMRRIIEAGYVYIAQPPLFKLERNKTVRYAYNEKQRDAVLQEFGEGVKVNIQRYKGLGEMNPGQLWETTMDPESRTMLQVSIQDAIEADAIFDALMGDNVEPRREFIQEHAKFVKNLDV</sequence>
<dbReference type="AlphaFoldDB" id="A0A3B0CNF8"/>
<dbReference type="NCBIfam" id="TIGR01059">
    <property type="entry name" value="gyrB"/>
    <property type="match status" value="1"/>
</dbReference>
<dbReference type="Proteomes" id="UP000282311">
    <property type="component" value="Unassembled WGS sequence"/>
</dbReference>
<dbReference type="Gene3D" id="3.30.565.10">
    <property type="entry name" value="Histidine kinase-like ATPase, C-terminal domain"/>
    <property type="match status" value="1"/>
</dbReference>
<evidence type="ECO:0000256" key="8">
    <source>
        <dbReference type="ARBA" id="ARBA00023125"/>
    </source>
</evidence>
<evidence type="ECO:0000259" key="12">
    <source>
        <dbReference type="PROSITE" id="PS50880"/>
    </source>
</evidence>
<feature type="binding site" evidence="11">
    <location>
        <position position="499"/>
    </location>
    <ligand>
        <name>Mg(2+)</name>
        <dbReference type="ChEBI" id="CHEBI:18420"/>
        <label>1</label>
        <note>catalytic</note>
    </ligand>
</feature>
<name>A0A3B0CNF8_9BACL</name>
<dbReference type="GO" id="GO:0006265">
    <property type="term" value="P:DNA topological change"/>
    <property type="evidence" value="ECO:0007669"/>
    <property type="project" value="UniProtKB-UniRule"/>
</dbReference>
<dbReference type="FunFam" id="3.40.50.670:FF:000002">
    <property type="entry name" value="DNA gyrase subunit B"/>
    <property type="match status" value="1"/>
</dbReference>
<dbReference type="GO" id="GO:0006261">
    <property type="term" value="P:DNA-templated DNA replication"/>
    <property type="evidence" value="ECO:0007669"/>
    <property type="project" value="UniProtKB-UniRule"/>
</dbReference>
<keyword evidence="3 11" id="KW-0479">Metal-binding</keyword>
<feature type="domain" description="Toprim" evidence="12">
    <location>
        <begin position="420"/>
        <end position="534"/>
    </location>
</feature>
<dbReference type="InterPro" id="IPR002288">
    <property type="entry name" value="DNA_gyrase_B_C"/>
</dbReference>
<feature type="site" description="Interaction with DNA" evidence="11">
    <location>
        <position position="451"/>
    </location>
</feature>
<evidence type="ECO:0000256" key="6">
    <source>
        <dbReference type="ARBA" id="ARBA00022842"/>
    </source>
</evidence>
<keyword evidence="6 11" id="KW-0460">Magnesium</keyword>
<comment type="catalytic activity">
    <reaction evidence="1 11">
        <text>ATP-dependent breakage, passage and rejoining of double-stranded DNA.</text>
        <dbReference type="EC" id="5.6.2.2"/>
    </reaction>
</comment>
<dbReference type="OrthoDB" id="9802808at2"/>
<dbReference type="InterPro" id="IPR006171">
    <property type="entry name" value="TOPRIM_dom"/>
</dbReference>
<dbReference type="PROSITE" id="PS50880">
    <property type="entry name" value="TOPRIM"/>
    <property type="match status" value="1"/>
</dbReference>
<dbReference type="GO" id="GO:0046872">
    <property type="term" value="F:metal ion binding"/>
    <property type="evidence" value="ECO:0007669"/>
    <property type="project" value="UniProtKB-KW"/>
</dbReference>
<comment type="function">
    <text evidence="11">A type II topoisomerase that negatively supercoils closed circular double-stranded (ds) DNA in an ATP-dependent manner to modulate DNA topology and maintain chromosomes in an underwound state. Negative supercoiling favors strand separation, and DNA replication, transcription, recombination and repair, all of which involve strand separation. Also able to catalyze the interconversion of other topological isomers of dsDNA rings, including catenanes and knotted rings. Type II topoisomerases break and join 2 DNA strands simultaneously in an ATP-dependent manner.</text>
</comment>
<dbReference type="CDD" id="cd00822">
    <property type="entry name" value="TopoII_Trans_DNA_gyrase"/>
    <property type="match status" value="1"/>
</dbReference>
<comment type="subunit">
    <text evidence="11">Heterotetramer, composed of two GyrA and two GyrB chains. In the heterotetramer, GyrA contains the active site tyrosine that forms a transient covalent intermediate with DNA, while GyrB binds cofactors and catalyzes ATP hydrolysis.</text>
</comment>
<dbReference type="EC" id="5.6.2.2" evidence="11"/>
<dbReference type="GO" id="GO:0005694">
    <property type="term" value="C:chromosome"/>
    <property type="evidence" value="ECO:0007669"/>
    <property type="project" value="InterPro"/>
</dbReference>
<evidence type="ECO:0000256" key="4">
    <source>
        <dbReference type="ARBA" id="ARBA00022741"/>
    </source>
</evidence>
<comment type="similarity">
    <text evidence="2 11">Belongs to the type II topoisomerase GyrB family.</text>
</comment>
<dbReference type="SUPFAM" id="SSF54211">
    <property type="entry name" value="Ribosomal protein S5 domain 2-like"/>
    <property type="match status" value="1"/>
</dbReference>
<dbReference type="EMBL" id="RBAH01000003">
    <property type="protein sequence ID" value="RKN86014.1"/>
    <property type="molecule type" value="Genomic_DNA"/>
</dbReference>
<comment type="caution">
    <text evidence="13">The sequence shown here is derived from an EMBL/GenBank/DDBJ whole genome shotgun (WGS) entry which is preliminary data.</text>
</comment>
<dbReference type="Pfam" id="PF00204">
    <property type="entry name" value="DNA_gyraseB"/>
    <property type="match status" value="1"/>
</dbReference>
<feature type="site" description="Interaction with DNA" evidence="11">
    <location>
        <position position="454"/>
    </location>
</feature>
<keyword evidence="4 11" id="KW-0547">Nucleotide-binding</keyword>
<protein>
    <recommendedName>
        <fullName evidence="11">DNA gyrase subunit B</fullName>
        <ecNumber evidence="11">5.6.2.2</ecNumber>
    </recommendedName>
</protein>
<comment type="cofactor">
    <cofactor evidence="11">
        <name>Mg(2+)</name>
        <dbReference type="ChEBI" id="CHEBI:18420"/>
    </cofactor>
    <cofactor evidence="11">
        <name>Mn(2+)</name>
        <dbReference type="ChEBI" id="CHEBI:29035"/>
    </cofactor>
    <cofactor evidence="11">
        <name>Ca(2+)</name>
        <dbReference type="ChEBI" id="CHEBI:29108"/>
    </cofactor>
    <text evidence="11">Binds two Mg(2+) per subunit. The magnesium ions form salt bridges with both the protein and the DNA. Can also accept other divalent metal cations, such as Mn(2+) or Ca(2+).</text>
</comment>
<dbReference type="GO" id="GO:0005737">
    <property type="term" value="C:cytoplasm"/>
    <property type="evidence" value="ECO:0007669"/>
    <property type="project" value="UniProtKB-SubCell"/>
</dbReference>
<dbReference type="FunFam" id="3.30.230.10:FF:000005">
    <property type="entry name" value="DNA gyrase subunit B"/>
    <property type="match status" value="1"/>
</dbReference>
<accession>A0A3B0CNF8</accession>
<dbReference type="Pfam" id="PF02518">
    <property type="entry name" value="HATPase_c"/>
    <property type="match status" value="1"/>
</dbReference>
<comment type="miscellaneous">
    <text evidence="11">Few gyrases are as efficient as E.coli at forming negative supercoils. Not all organisms have 2 type II topoisomerases; in organisms with a single type II topoisomerase this enzyme also has to decatenate newly replicated chromosomes.</text>
</comment>
<dbReference type="InterPro" id="IPR013759">
    <property type="entry name" value="Topo_IIA_B_C"/>
</dbReference>
<dbReference type="InterPro" id="IPR018522">
    <property type="entry name" value="TopoIIA_CS"/>
</dbReference>
<evidence type="ECO:0000256" key="1">
    <source>
        <dbReference type="ARBA" id="ARBA00000185"/>
    </source>
</evidence>
<dbReference type="Pfam" id="PF01751">
    <property type="entry name" value="Toprim"/>
    <property type="match status" value="1"/>
</dbReference>
<dbReference type="RefSeq" id="WP_120746380.1">
    <property type="nucleotide sequence ID" value="NZ_RBAH01000003.1"/>
</dbReference>
<evidence type="ECO:0000256" key="5">
    <source>
        <dbReference type="ARBA" id="ARBA00022840"/>
    </source>
</evidence>
<keyword evidence="5 11" id="KW-0067">ATP-binding</keyword>
<dbReference type="InterPro" id="IPR020568">
    <property type="entry name" value="Ribosomal_Su5_D2-typ_SF"/>
</dbReference>
<evidence type="ECO:0000256" key="11">
    <source>
        <dbReference type="HAMAP-Rule" id="MF_01898"/>
    </source>
</evidence>
<dbReference type="InterPro" id="IPR034160">
    <property type="entry name" value="TOPRIM_GyrB"/>
</dbReference>
<organism evidence="13 14">
    <name type="scientific">Paenibacillus ginsengarvi</name>
    <dbReference type="NCBI Taxonomy" id="400777"/>
    <lineage>
        <taxon>Bacteria</taxon>
        <taxon>Bacillati</taxon>
        <taxon>Bacillota</taxon>
        <taxon>Bacilli</taxon>
        <taxon>Bacillales</taxon>
        <taxon>Paenibacillaceae</taxon>
        <taxon>Paenibacillus</taxon>
    </lineage>
</organism>
<dbReference type="PANTHER" id="PTHR45866:SF1">
    <property type="entry name" value="DNA GYRASE SUBUNIT B, MITOCHONDRIAL"/>
    <property type="match status" value="1"/>
</dbReference>
<comment type="subcellular location">
    <subcellularLocation>
        <location evidence="11">Cytoplasm</location>
    </subcellularLocation>
</comment>
<dbReference type="GO" id="GO:0005524">
    <property type="term" value="F:ATP binding"/>
    <property type="evidence" value="ECO:0007669"/>
    <property type="project" value="UniProtKB-UniRule"/>
</dbReference>
<dbReference type="InterPro" id="IPR003594">
    <property type="entry name" value="HATPase_dom"/>
</dbReference>
<comment type="subunit">
    <text evidence="10">Heterotetramer composed of ParC and ParE.</text>
</comment>
<evidence type="ECO:0000313" key="14">
    <source>
        <dbReference type="Proteomes" id="UP000282311"/>
    </source>
</evidence>
<keyword evidence="8" id="KW-0238">DNA-binding</keyword>
<gene>
    <name evidence="11 13" type="primary">gyrB</name>
    <name evidence="13" type="ORF">D7M11_06750</name>
</gene>
<dbReference type="InterPro" id="IPR013760">
    <property type="entry name" value="Topo_IIA-like_dom_sf"/>
</dbReference>
<evidence type="ECO:0000256" key="10">
    <source>
        <dbReference type="ARBA" id="ARBA00063644"/>
    </source>
</evidence>
<evidence type="ECO:0000256" key="3">
    <source>
        <dbReference type="ARBA" id="ARBA00022723"/>
    </source>
</evidence>
<dbReference type="PRINTS" id="PR01159">
    <property type="entry name" value="DNAGYRASEB"/>
</dbReference>
<dbReference type="PROSITE" id="PS00177">
    <property type="entry name" value="TOPOISOMERASE_II"/>
    <property type="match status" value="1"/>
</dbReference>
<dbReference type="InterPro" id="IPR000565">
    <property type="entry name" value="Topo_IIA_B"/>
</dbReference>
<proteinExistence type="inferred from homology"/>
<dbReference type="Gene3D" id="3.40.50.670">
    <property type="match status" value="1"/>
</dbReference>
<feature type="binding site" evidence="11">
    <location>
        <position position="426"/>
    </location>
    <ligand>
        <name>Mg(2+)</name>
        <dbReference type="ChEBI" id="CHEBI:18420"/>
        <label>1</label>
        <note>catalytic</note>
    </ligand>
</feature>
<keyword evidence="11" id="KW-0963">Cytoplasm</keyword>
<evidence type="ECO:0000256" key="7">
    <source>
        <dbReference type="ARBA" id="ARBA00023029"/>
    </source>
</evidence>
<dbReference type="HAMAP" id="MF_01898">
    <property type="entry name" value="GyrB"/>
    <property type="match status" value="1"/>
</dbReference>
<dbReference type="InterPro" id="IPR013506">
    <property type="entry name" value="Topo_IIA_bsu_dom2"/>
</dbReference>
<evidence type="ECO:0000256" key="9">
    <source>
        <dbReference type="ARBA" id="ARBA00023235"/>
    </source>
</evidence>
<dbReference type="SUPFAM" id="SSF55874">
    <property type="entry name" value="ATPase domain of HSP90 chaperone/DNA topoisomerase II/histidine kinase"/>
    <property type="match status" value="1"/>
</dbReference>
<dbReference type="PANTHER" id="PTHR45866">
    <property type="entry name" value="DNA GYRASE/TOPOISOMERASE SUBUNIT B"/>
    <property type="match status" value="1"/>
</dbReference>
<keyword evidence="14" id="KW-1185">Reference proteome</keyword>
<evidence type="ECO:0000313" key="13">
    <source>
        <dbReference type="EMBL" id="RKN86014.1"/>
    </source>
</evidence>
<evidence type="ECO:0000256" key="2">
    <source>
        <dbReference type="ARBA" id="ARBA00010708"/>
    </source>
</evidence>
<feature type="binding site" evidence="11">
    <location>
        <position position="499"/>
    </location>
    <ligand>
        <name>Mg(2+)</name>
        <dbReference type="ChEBI" id="CHEBI:18420"/>
        <label>2</label>
    </ligand>
</feature>
<dbReference type="InterPro" id="IPR001241">
    <property type="entry name" value="Topo_IIA"/>
</dbReference>
<dbReference type="NCBIfam" id="NF004189">
    <property type="entry name" value="PRK05644.1"/>
    <property type="match status" value="1"/>
</dbReference>
<dbReference type="InterPro" id="IPR014721">
    <property type="entry name" value="Ribsml_uS5_D2-typ_fold_subgr"/>
</dbReference>
<dbReference type="GO" id="GO:0034335">
    <property type="term" value="F:DNA negative supercoiling activity"/>
    <property type="evidence" value="ECO:0007669"/>
    <property type="project" value="UniProtKB-ARBA"/>
</dbReference>
<dbReference type="Pfam" id="PF00986">
    <property type="entry name" value="DNA_gyraseB_C"/>
    <property type="match status" value="1"/>
</dbReference>
<reference evidence="13 14" key="1">
    <citation type="journal article" date="2007" name="Int. J. Syst. Evol. Microbiol.">
        <title>Paenibacillus ginsengarvi sp. nov., isolated from soil from ginseng cultivation.</title>
        <authorList>
            <person name="Yoon M.H."/>
            <person name="Ten L.N."/>
            <person name="Im W.T."/>
        </authorList>
    </citation>
    <scope>NUCLEOTIDE SEQUENCE [LARGE SCALE GENOMIC DNA]</scope>
    <source>
        <strain evidence="13 14">KCTC 13059</strain>
    </source>
</reference>
<dbReference type="SMART" id="SM00387">
    <property type="entry name" value="HATPase_c"/>
    <property type="match status" value="1"/>
</dbReference>
<dbReference type="InterPro" id="IPR011557">
    <property type="entry name" value="GyrB"/>
</dbReference>
<dbReference type="CDD" id="cd16928">
    <property type="entry name" value="HATPase_GyrB-like"/>
    <property type="match status" value="1"/>
</dbReference>
<dbReference type="InterPro" id="IPR036890">
    <property type="entry name" value="HATPase_C_sf"/>
</dbReference>
<dbReference type="Gene3D" id="3.30.230.10">
    <property type="match status" value="1"/>
</dbReference>
<feature type="binding site" evidence="11">
    <location>
        <position position="501"/>
    </location>
    <ligand>
        <name>Mg(2+)</name>
        <dbReference type="ChEBI" id="CHEBI:18420"/>
        <label>2</label>
    </ligand>
</feature>
<keyword evidence="7 11" id="KW-0799">Topoisomerase</keyword>
<dbReference type="NCBIfam" id="NF011501">
    <property type="entry name" value="PRK14939.1"/>
    <property type="match status" value="1"/>
</dbReference>
<dbReference type="CDD" id="cd03366">
    <property type="entry name" value="TOPRIM_TopoIIA_GyrB"/>
    <property type="match status" value="1"/>
</dbReference>